<comment type="caution">
    <text evidence="1">The sequence shown here is derived from an EMBL/GenBank/DDBJ whole genome shotgun (WGS) entry which is preliminary data.</text>
</comment>
<dbReference type="EMBL" id="QXNG01000034">
    <property type="protein sequence ID" value="THA16252.1"/>
    <property type="molecule type" value="Genomic_DNA"/>
</dbReference>
<protein>
    <submittedName>
        <fullName evidence="1">Uncharacterized protein</fullName>
    </submittedName>
</protein>
<evidence type="ECO:0000313" key="1">
    <source>
        <dbReference type="EMBL" id="THA16252.1"/>
    </source>
</evidence>
<dbReference type="AlphaFoldDB" id="A0A4S2QGK6"/>
<dbReference type="RefSeq" id="WP_136124715.1">
    <property type="nucleotide sequence ID" value="NZ_CAJUGY010000033.1"/>
</dbReference>
<accession>A0A4S2QGK6</accession>
<sequence>MWKITKESGGDLSFAIDCLFSQSIDINDFKRWLEKVILDIPLDKIPLFVYDLYDFNGELADIDNIIGFVPHSDITNEQYDAILGIAFLRGKDVYKPRISKSKAIKLLKKHSEIHERFRKFFPFIELPELIN</sequence>
<evidence type="ECO:0000313" key="2">
    <source>
        <dbReference type="Proteomes" id="UP000310576"/>
    </source>
</evidence>
<name>A0A4S2QGK6_9PAST</name>
<reference evidence="1 2" key="1">
    <citation type="journal article" date="2019" name="Vet. Microbiol.">
        <title>Development of multi locus sequence typing (MLST) of Rodentibacter pneumotropicus.</title>
        <authorList>
            <person name="Adhikary S."/>
            <person name="Bisgaard M."/>
            <person name="Boot R."/>
            <person name="Benga L."/>
            <person name="Nicklas W."/>
            <person name="Christensen H."/>
        </authorList>
    </citation>
    <scope>NUCLEOTIDE SEQUENCE [LARGE SCALE GENOMIC DNA]</scope>
    <source>
        <strain evidence="1 2">1596_07</strain>
    </source>
</reference>
<gene>
    <name evidence="1" type="ORF">D3M76_03610</name>
</gene>
<organism evidence="1 2">
    <name type="scientific">Rodentibacter pneumotropicus</name>
    <dbReference type="NCBI Taxonomy" id="758"/>
    <lineage>
        <taxon>Bacteria</taxon>
        <taxon>Pseudomonadati</taxon>
        <taxon>Pseudomonadota</taxon>
        <taxon>Gammaproteobacteria</taxon>
        <taxon>Pasteurellales</taxon>
        <taxon>Pasteurellaceae</taxon>
        <taxon>Rodentibacter</taxon>
    </lineage>
</organism>
<proteinExistence type="predicted"/>
<dbReference type="Proteomes" id="UP000310576">
    <property type="component" value="Unassembled WGS sequence"/>
</dbReference>